<organism evidence="1 2">
    <name type="scientific">Caerostris darwini</name>
    <dbReference type="NCBI Taxonomy" id="1538125"/>
    <lineage>
        <taxon>Eukaryota</taxon>
        <taxon>Metazoa</taxon>
        <taxon>Ecdysozoa</taxon>
        <taxon>Arthropoda</taxon>
        <taxon>Chelicerata</taxon>
        <taxon>Arachnida</taxon>
        <taxon>Araneae</taxon>
        <taxon>Araneomorphae</taxon>
        <taxon>Entelegynae</taxon>
        <taxon>Araneoidea</taxon>
        <taxon>Araneidae</taxon>
        <taxon>Caerostris</taxon>
    </lineage>
</organism>
<proteinExistence type="predicted"/>
<reference evidence="1 2" key="1">
    <citation type="submission" date="2021-06" db="EMBL/GenBank/DDBJ databases">
        <title>Caerostris darwini draft genome.</title>
        <authorList>
            <person name="Kono N."/>
            <person name="Arakawa K."/>
        </authorList>
    </citation>
    <scope>NUCLEOTIDE SEQUENCE [LARGE SCALE GENOMIC DNA]</scope>
</reference>
<evidence type="ECO:0000313" key="1">
    <source>
        <dbReference type="EMBL" id="GIY84472.1"/>
    </source>
</evidence>
<dbReference type="Proteomes" id="UP001054837">
    <property type="component" value="Unassembled WGS sequence"/>
</dbReference>
<sequence length="95" mass="10669">MISSTACHFGHLRQFFVVADHWCIRIISSTACHFGHLRHATCICDSSLWSQVTGLPLVALPRITFQKLSPKTLVTPLEKGLPRKLRVHHTILPTS</sequence>
<comment type="caution">
    <text evidence="1">The sequence shown here is derived from an EMBL/GenBank/DDBJ whole genome shotgun (WGS) entry which is preliminary data.</text>
</comment>
<dbReference type="AlphaFoldDB" id="A0AAV4WNR6"/>
<dbReference type="EMBL" id="BPLQ01014930">
    <property type="protein sequence ID" value="GIY84472.1"/>
    <property type="molecule type" value="Genomic_DNA"/>
</dbReference>
<name>A0AAV4WNR6_9ARAC</name>
<protein>
    <submittedName>
        <fullName evidence="1">Uncharacterized protein</fullName>
    </submittedName>
</protein>
<gene>
    <name evidence="1" type="ORF">CDAR_278961</name>
</gene>
<keyword evidence="2" id="KW-1185">Reference proteome</keyword>
<evidence type="ECO:0000313" key="2">
    <source>
        <dbReference type="Proteomes" id="UP001054837"/>
    </source>
</evidence>
<accession>A0AAV4WNR6</accession>